<comment type="subcellular location">
    <subcellularLocation>
        <location evidence="1">Plastid</location>
        <location evidence="1">Chloroplast</location>
    </subcellularLocation>
</comment>
<dbReference type="Proteomes" id="UP001489004">
    <property type="component" value="Unassembled WGS sequence"/>
</dbReference>
<keyword evidence="2" id="KW-0150">Chloroplast</keyword>
<keyword evidence="4" id="KW-0175">Coiled coil</keyword>
<comment type="caution">
    <text evidence="5">The sequence shown here is derived from an EMBL/GenBank/DDBJ whole genome shotgun (WGS) entry which is preliminary data.</text>
</comment>
<evidence type="ECO:0000256" key="2">
    <source>
        <dbReference type="ARBA" id="ARBA00022528"/>
    </source>
</evidence>
<keyword evidence="3" id="KW-0934">Plastid</keyword>
<dbReference type="GO" id="GO:0015031">
    <property type="term" value="P:protein transport"/>
    <property type="evidence" value="ECO:0007669"/>
    <property type="project" value="InterPro"/>
</dbReference>
<accession>A0AAW1QTF5</accession>
<proteinExistence type="predicted"/>
<evidence type="ECO:0000256" key="1">
    <source>
        <dbReference type="ARBA" id="ARBA00004229"/>
    </source>
</evidence>
<evidence type="ECO:0000313" key="5">
    <source>
        <dbReference type="EMBL" id="KAK9824436.1"/>
    </source>
</evidence>
<sequence length="312" mass="33627">MPANRADQCGDAGLASITAAFGRPPRAQPVADVAFNPMDIAARLAGIPVYTVANKKNEFVLVSGQGDEEPKQLGLFFFSAKDAQALIDKIKEQNPKLAKQSQVLAVSLDKVYGFAITKGEADNLKNVVFRFMPDAKQVQNAMQLYQEAGVAVPGFTGVPVFQAEGLTVKTERARYTPLFFSKDDLDEAIGNAVSQRDSQRLETTKLKASRAESDLNIAQATLQESKGRGERKAAQADVSKASARLEKYVKRIDELSIKTSKPKVEVGCLEEVISKMELDDDNGDWGTVMFVPPGTITGLPDGGSSELKAAGK</sequence>
<keyword evidence="6" id="KW-1185">Reference proteome</keyword>
<protein>
    <submittedName>
        <fullName evidence="5">Uncharacterized protein</fullName>
    </submittedName>
</protein>
<evidence type="ECO:0000256" key="4">
    <source>
        <dbReference type="SAM" id="Coils"/>
    </source>
</evidence>
<evidence type="ECO:0000313" key="6">
    <source>
        <dbReference type="Proteomes" id="UP001489004"/>
    </source>
</evidence>
<dbReference type="InterPro" id="IPR007378">
    <property type="entry name" value="Tic22-like"/>
</dbReference>
<dbReference type="Pfam" id="PF04278">
    <property type="entry name" value="Tic22"/>
    <property type="match status" value="2"/>
</dbReference>
<dbReference type="Gene3D" id="3.40.1350.100">
    <property type="match status" value="1"/>
</dbReference>
<dbReference type="PANTHER" id="PTHR33926">
    <property type="entry name" value="PROTEIN TIC 22, CHLOROPLASTIC"/>
    <property type="match status" value="1"/>
</dbReference>
<name>A0AAW1QTF5_9CHLO</name>
<dbReference type="AlphaFoldDB" id="A0AAW1QTF5"/>
<dbReference type="GO" id="GO:0009507">
    <property type="term" value="C:chloroplast"/>
    <property type="evidence" value="ECO:0007669"/>
    <property type="project" value="UniProtKB-SubCell"/>
</dbReference>
<feature type="coiled-coil region" evidence="4">
    <location>
        <begin position="231"/>
        <end position="258"/>
    </location>
</feature>
<reference evidence="5 6" key="1">
    <citation type="journal article" date="2024" name="Nat. Commun.">
        <title>Phylogenomics reveals the evolutionary origins of lichenization in chlorophyte algae.</title>
        <authorList>
            <person name="Puginier C."/>
            <person name="Libourel C."/>
            <person name="Otte J."/>
            <person name="Skaloud P."/>
            <person name="Haon M."/>
            <person name="Grisel S."/>
            <person name="Petersen M."/>
            <person name="Berrin J.G."/>
            <person name="Delaux P.M."/>
            <person name="Dal Grande F."/>
            <person name="Keller J."/>
        </authorList>
    </citation>
    <scope>NUCLEOTIDE SEQUENCE [LARGE SCALE GENOMIC DNA]</scope>
    <source>
        <strain evidence="5 6">SAG 2043</strain>
    </source>
</reference>
<evidence type="ECO:0000256" key="3">
    <source>
        <dbReference type="ARBA" id="ARBA00022640"/>
    </source>
</evidence>
<gene>
    <name evidence="5" type="ORF">WJX72_010245</name>
</gene>
<organism evidence="5 6">
    <name type="scientific">[Myrmecia] bisecta</name>
    <dbReference type="NCBI Taxonomy" id="41462"/>
    <lineage>
        <taxon>Eukaryota</taxon>
        <taxon>Viridiplantae</taxon>
        <taxon>Chlorophyta</taxon>
        <taxon>core chlorophytes</taxon>
        <taxon>Trebouxiophyceae</taxon>
        <taxon>Trebouxiales</taxon>
        <taxon>Trebouxiaceae</taxon>
        <taxon>Myrmecia</taxon>
    </lineage>
</organism>
<dbReference type="PANTHER" id="PTHR33926:SF4">
    <property type="entry name" value="PROTEIN TIC 22, CHLOROPLASTIC"/>
    <property type="match status" value="1"/>
</dbReference>
<dbReference type="EMBL" id="JALJOR010000002">
    <property type="protein sequence ID" value="KAK9824436.1"/>
    <property type="molecule type" value="Genomic_DNA"/>
</dbReference>